<protein>
    <submittedName>
        <fullName evidence="2">Uncharacterized protein</fullName>
    </submittedName>
</protein>
<dbReference type="AlphaFoldDB" id="A0A6A6F4F0"/>
<evidence type="ECO:0000313" key="2">
    <source>
        <dbReference type="EMBL" id="KAF2208303.1"/>
    </source>
</evidence>
<dbReference type="Proteomes" id="UP000799539">
    <property type="component" value="Unassembled WGS sequence"/>
</dbReference>
<evidence type="ECO:0000313" key="3">
    <source>
        <dbReference type="Proteomes" id="UP000799539"/>
    </source>
</evidence>
<keyword evidence="3" id="KW-1185">Reference proteome</keyword>
<organism evidence="2 3">
    <name type="scientific">Cercospora zeae-maydis SCOH1-5</name>
    <dbReference type="NCBI Taxonomy" id="717836"/>
    <lineage>
        <taxon>Eukaryota</taxon>
        <taxon>Fungi</taxon>
        <taxon>Dikarya</taxon>
        <taxon>Ascomycota</taxon>
        <taxon>Pezizomycotina</taxon>
        <taxon>Dothideomycetes</taxon>
        <taxon>Dothideomycetidae</taxon>
        <taxon>Mycosphaerellales</taxon>
        <taxon>Mycosphaerellaceae</taxon>
        <taxon>Cercospora</taxon>
    </lineage>
</organism>
<sequence length="178" mass="19525">MAPARLAVQSASTFPFLNFDIVPGIFALATTKPPSMSSIRAPVAYKLLFWRSTVVVQGRMLWLVFAGAVEGARWEHGDSRQDNPIWVADVVLTKAYYRSGHTCQTSQQRSGKWAFPFLNAPFASATIGDSSPITSDNFFPGKEDSGGEESDWYDSNTDESGGEDSDGHFFAEQELLTS</sequence>
<dbReference type="EMBL" id="ML992695">
    <property type="protein sequence ID" value="KAF2208303.1"/>
    <property type="molecule type" value="Genomic_DNA"/>
</dbReference>
<reference evidence="2" key="1">
    <citation type="journal article" date="2020" name="Stud. Mycol.">
        <title>101 Dothideomycetes genomes: a test case for predicting lifestyles and emergence of pathogens.</title>
        <authorList>
            <person name="Haridas S."/>
            <person name="Albert R."/>
            <person name="Binder M."/>
            <person name="Bloem J."/>
            <person name="Labutti K."/>
            <person name="Salamov A."/>
            <person name="Andreopoulos B."/>
            <person name="Baker S."/>
            <person name="Barry K."/>
            <person name="Bills G."/>
            <person name="Bluhm B."/>
            <person name="Cannon C."/>
            <person name="Castanera R."/>
            <person name="Culley D."/>
            <person name="Daum C."/>
            <person name="Ezra D."/>
            <person name="Gonzalez J."/>
            <person name="Henrissat B."/>
            <person name="Kuo A."/>
            <person name="Liang C."/>
            <person name="Lipzen A."/>
            <person name="Lutzoni F."/>
            <person name="Magnuson J."/>
            <person name="Mondo S."/>
            <person name="Nolan M."/>
            <person name="Ohm R."/>
            <person name="Pangilinan J."/>
            <person name="Park H.-J."/>
            <person name="Ramirez L."/>
            <person name="Alfaro M."/>
            <person name="Sun H."/>
            <person name="Tritt A."/>
            <person name="Yoshinaga Y."/>
            <person name="Zwiers L.-H."/>
            <person name="Turgeon B."/>
            <person name="Goodwin S."/>
            <person name="Spatafora J."/>
            <person name="Crous P."/>
            <person name="Grigoriev I."/>
        </authorList>
    </citation>
    <scope>NUCLEOTIDE SEQUENCE</scope>
    <source>
        <strain evidence="2">SCOH1-5</strain>
    </source>
</reference>
<accession>A0A6A6F4F0</accession>
<proteinExistence type="predicted"/>
<feature type="compositionally biased region" description="Acidic residues" evidence="1">
    <location>
        <begin position="146"/>
        <end position="164"/>
    </location>
</feature>
<gene>
    <name evidence="2" type="ORF">CERZMDRAFT_87864</name>
</gene>
<feature type="region of interest" description="Disordered" evidence="1">
    <location>
        <begin position="133"/>
        <end position="167"/>
    </location>
</feature>
<name>A0A6A6F4F0_9PEZI</name>
<evidence type="ECO:0000256" key="1">
    <source>
        <dbReference type="SAM" id="MobiDB-lite"/>
    </source>
</evidence>